<evidence type="ECO:0000313" key="1">
    <source>
        <dbReference type="EMBL" id="RJG23397.1"/>
    </source>
</evidence>
<dbReference type="RefSeq" id="WP_119794248.1">
    <property type="nucleotide sequence ID" value="NZ_QYZD01000011.1"/>
</dbReference>
<name>A0A3A3GYU4_PANTH</name>
<accession>A0A3A3GYU4</accession>
<proteinExistence type="predicted"/>
<protein>
    <submittedName>
        <fullName evidence="1">Uncharacterized protein</fullName>
    </submittedName>
</protein>
<dbReference type="Proteomes" id="UP000266177">
    <property type="component" value="Unassembled WGS sequence"/>
</dbReference>
<dbReference type="AlphaFoldDB" id="A0A3A3GYU4"/>
<dbReference type="EMBL" id="QYZD01000011">
    <property type="protein sequence ID" value="RJG23397.1"/>
    <property type="molecule type" value="Genomic_DNA"/>
</dbReference>
<gene>
    <name evidence="1" type="ORF">DQX05_14240</name>
</gene>
<dbReference type="OrthoDB" id="2667186at2"/>
<comment type="caution">
    <text evidence="1">The sequence shown here is derived from an EMBL/GenBank/DDBJ whole genome shotgun (WGS) entry which is preliminary data.</text>
</comment>
<reference evidence="1 2" key="1">
    <citation type="submission" date="2018-09" db="EMBL/GenBank/DDBJ databases">
        <title>Paenibacillus SK2017-BO5.</title>
        <authorList>
            <person name="Piskunova J.V."/>
            <person name="Dubiley S.A."/>
            <person name="Severinov K.V."/>
        </authorList>
    </citation>
    <scope>NUCLEOTIDE SEQUENCE [LARGE SCALE GENOMIC DNA]</scope>
    <source>
        <strain evidence="1 2">BO5</strain>
    </source>
</reference>
<evidence type="ECO:0000313" key="2">
    <source>
        <dbReference type="Proteomes" id="UP000266177"/>
    </source>
</evidence>
<organism evidence="1 2">
    <name type="scientific">Paenibacillus thiaminolyticus</name>
    <name type="common">Bacillus thiaminolyticus</name>
    <dbReference type="NCBI Taxonomy" id="49283"/>
    <lineage>
        <taxon>Bacteria</taxon>
        <taxon>Bacillati</taxon>
        <taxon>Bacillota</taxon>
        <taxon>Bacilli</taxon>
        <taxon>Bacillales</taxon>
        <taxon>Paenibacillaceae</taxon>
        <taxon>Paenibacillus</taxon>
    </lineage>
</organism>
<sequence length="839" mass="92383">MPYEAKTDWKYDDLVTEKDMNRIEQGLKDAHVPAYQPLTLNPGLQVVEIENDTPFRMGEVKGRTLVNLLGQANKENAWSKTPTATIEFQNGIFKVTPLNTNDVYVGLRKISVKANSYYVSVADAKVGKGSVGLRTVFFNSDNEAVAEELGDFYTSGGFSPIFLRFKTASTTKKIMPRFQLASVDGNMGVVPPDTVGYFRNYRVYEITQSEYDAIGKMTPEQVAANYTYVDGMTNAKNPYAIVTGGNLLPPFYEWEYLNSLLSSIVVRDKYEVMVSNSDAGSGAGVRYYAKVKGGLAYTLSADPIEGDVSGGEIYAYGCDSAKSRLTGKLTGTFNVDSNVDYLEVVCNSTKNGSAVVGTFVFRNPMLVPGTEPKPFVPQQRGMIAIETELSAHPVDGSNPDTLFMGDDGLPYVLENWGKVTLDGGLEYRYDSGTTGYKIVTLANDMLPLAKSIPYATKYDGTTLKGWHATEITGDHFWFQGNNRNFYLTIFNTDSGWGLDYTPTQDEITFYFMGWRMAENITGFPPYNGTGTKCWYKINTNSAPQTAQPTESYPEWTPYRLQYLKAKPTVEPVRNYELGATLSEGSNMVEVGSGIVIRERANPVYNGVSNWFINRDDSGFTASRLNHKASKISNVYRDGQTDSAWAWTANVTSYGKDVRFLADGHYDKTAVYHVTYTMLDTTLAAPISGAVATNLRGTVSDLGQDVGNIGRRLSVVENGKVDAEEDTGWIKITPLNGWQHYRYSTCYFKVKGKKLILRGVLEGGATEKGTTLFALPIKTADGSGIWFSLPTWSGSQNSAVLGVSITPSTGEIYVNVGTPMYHIGLDGTILESNGWEVKKS</sequence>